<accession>A0A1E1XEX8</accession>
<reference evidence="1" key="1">
    <citation type="journal article" date="2017" name="Front. Cell. Infect. Microbiol.">
        <title>The Distinct Transcriptional Response of the Midgut of Amblyomma sculptum and Amblyomma aureolatum Ticks to Rickettsia rickettsii Correlates to Their Differences in Susceptibility to Infection.</title>
        <authorList>
            <person name="Martins L.A."/>
            <person name="Galletti M.F.B.M."/>
            <person name="Ribeiro J.M."/>
            <person name="Fujita A."/>
            <person name="Costa F.B."/>
            <person name="Labruna M.B."/>
            <person name="Daffre S."/>
            <person name="Fogaca A.C."/>
        </authorList>
    </citation>
    <scope>NUCLEOTIDE SEQUENCE</scope>
</reference>
<feature type="non-terminal residue" evidence="1">
    <location>
        <position position="1"/>
    </location>
</feature>
<name>A0A1E1XEX8_9ACAR</name>
<evidence type="ECO:0000313" key="1">
    <source>
        <dbReference type="EMBL" id="JAT97656.1"/>
    </source>
</evidence>
<organism evidence="1">
    <name type="scientific">Amblyomma aureolatum</name>
    <dbReference type="NCBI Taxonomy" id="187763"/>
    <lineage>
        <taxon>Eukaryota</taxon>
        <taxon>Metazoa</taxon>
        <taxon>Ecdysozoa</taxon>
        <taxon>Arthropoda</taxon>
        <taxon>Chelicerata</taxon>
        <taxon>Arachnida</taxon>
        <taxon>Acari</taxon>
        <taxon>Parasitiformes</taxon>
        <taxon>Ixodida</taxon>
        <taxon>Ixodoidea</taxon>
        <taxon>Ixodidae</taxon>
        <taxon>Amblyomminae</taxon>
        <taxon>Amblyomma</taxon>
    </lineage>
</organism>
<protein>
    <submittedName>
        <fullName evidence="1">Putative secreted protein</fullName>
    </submittedName>
</protein>
<dbReference type="InterPro" id="IPR032675">
    <property type="entry name" value="LRR_dom_sf"/>
</dbReference>
<proteinExistence type="evidence at transcript level"/>
<feature type="non-terminal residue" evidence="1">
    <location>
        <position position="303"/>
    </location>
</feature>
<dbReference type="AlphaFoldDB" id="A0A1E1XEX8"/>
<dbReference type="SUPFAM" id="SSF52047">
    <property type="entry name" value="RNI-like"/>
    <property type="match status" value="1"/>
</dbReference>
<dbReference type="EMBL" id="GFAC01001532">
    <property type="protein sequence ID" value="JAT97656.1"/>
    <property type="molecule type" value="mRNA"/>
</dbReference>
<dbReference type="Gene3D" id="3.80.10.10">
    <property type="entry name" value="Ribonuclease Inhibitor"/>
    <property type="match status" value="1"/>
</dbReference>
<sequence length="303" mass="34042">EAAERPCFQLLRSLTLVLPPPSVWSHAACRCIDLAYSSPLSKFIGACRNLTELNLTLVHFKRGTDWCQAVTSASVSQLRAVALLQCAVQTPASIERLASSCPKLEDFDVRGRNNPRSSAGSQCSGCSHRFKAVVWNSVALLHRWTRLQRLTLYRLRGLLCFSFLTESSVVHLRLSWPLRKLTCSDGQPFIAWLRSCTHLQSLTLICRNVALTAICAQIGCADTQHLRNLCVISDVCVRTECAERSVSQLSGRLALLGTVHAHYMDEQRQKRRVTWVKRWLYRRQGGRRHLADGVFLLDAPCTP</sequence>